<evidence type="ECO:0000256" key="1">
    <source>
        <dbReference type="SAM" id="MobiDB-lite"/>
    </source>
</evidence>
<reference evidence="2 4" key="1">
    <citation type="journal article" date="2012" name="Nat. Biotechnol.">
        <title>Reference genome sequence of the model plant Setaria.</title>
        <authorList>
            <person name="Bennetzen J.L."/>
            <person name="Schmutz J."/>
            <person name="Wang H."/>
            <person name="Percifield R."/>
            <person name="Hawkins J."/>
            <person name="Pontaroli A.C."/>
            <person name="Estep M."/>
            <person name="Feng L."/>
            <person name="Vaughn J.N."/>
            <person name="Grimwood J."/>
            <person name="Jenkins J."/>
            <person name="Barry K."/>
            <person name="Lindquist E."/>
            <person name="Hellsten U."/>
            <person name="Deshpande S."/>
            <person name="Wang X."/>
            <person name="Wu X."/>
            <person name="Mitros T."/>
            <person name="Triplett J."/>
            <person name="Yang X."/>
            <person name="Ye C.Y."/>
            <person name="Mauro-Herrera M."/>
            <person name="Wang L."/>
            <person name="Li P."/>
            <person name="Sharma M."/>
            <person name="Sharma R."/>
            <person name="Ronald P.C."/>
            <person name="Panaud O."/>
            <person name="Kellogg E.A."/>
            <person name="Brutnell T.P."/>
            <person name="Doust A.N."/>
            <person name="Tuskan G.A."/>
            <person name="Rokhsar D."/>
            <person name="Devos K.M."/>
        </authorList>
    </citation>
    <scope>NUCLEOTIDE SEQUENCE [LARGE SCALE GENOMIC DNA]</scope>
    <source>
        <strain evidence="4">cv. Yugu1</strain>
        <strain evidence="2">Yugu1</strain>
    </source>
</reference>
<reference evidence="2" key="2">
    <citation type="submission" date="2015-07" db="EMBL/GenBank/DDBJ databases">
        <authorList>
            <person name="Noorani M."/>
        </authorList>
    </citation>
    <scope>NUCLEOTIDE SEQUENCE</scope>
    <source>
        <strain evidence="2">Yugu1</strain>
    </source>
</reference>
<dbReference type="EMBL" id="CM003533">
    <property type="protein sequence ID" value="RCV29918.1"/>
    <property type="molecule type" value="Genomic_DNA"/>
</dbReference>
<protein>
    <submittedName>
        <fullName evidence="2 3">Uncharacterized protein</fullName>
    </submittedName>
</protein>
<dbReference type="Proteomes" id="UP000004995">
    <property type="component" value="Unassembled WGS sequence"/>
</dbReference>
<feature type="compositionally biased region" description="Basic and acidic residues" evidence="1">
    <location>
        <begin position="127"/>
        <end position="144"/>
    </location>
</feature>
<dbReference type="AlphaFoldDB" id="K3YNV9"/>
<proteinExistence type="predicted"/>
<feature type="compositionally biased region" description="Polar residues" evidence="1">
    <location>
        <begin position="26"/>
        <end position="38"/>
    </location>
</feature>
<evidence type="ECO:0000313" key="3">
    <source>
        <dbReference type="EnsemblPlants" id="KQL00700"/>
    </source>
</evidence>
<feature type="region of interest" description="Disordered" evidence="1">
    <location>
        <begin position="1"/>
        <end position="144"/>
    </location>
</feature>
<keyword evidence="4" id="KW-1185">Reference proteome</keyword>
<feature type="compositionally biased region" description="Basic residues" evidence="1">
    <location>
        <begin position="43"/>
        <end position="63"/>
    </location>
</feature>
<accession>K3YNV9</accession>
<gene>
    <name evidence="2" type="ORF">SETIT_6G052200v2</name>
</gene>
<dbReference type="EnsemblPlants" id="KQL00700">
    <property type="protein sequence ID" value="KQL00700"/>
    <property type="gene ID" value="SETIT_015951mg"/>
</dbReference>
<feature type="compositionally biased region" description="Low complexity" evidence="1">
    <location>
        <begin position="1"/>
        <end position="18"/>
    </location>
</feature>
<dbReference type="Gramene" id="KQL00700">
    <property type="protein sequence ID" value="KQL00700"/>
    <property type="gene ID" value="SETIT_015951mg"/>
</dbReference>
<reference evidence="3" key="3">
    <citation type="submission" date="2018-08" db="UniProtKB">
        <authorList>
            <consortium name="EnsemblPlants"/>
        </authorList>
    </citation>
    <scope>IDENTIFICATION</scope>
    <source>
        <strain evidence="3">Yugu1</strain>
    </source>
</reference>
<dbReference type="HOGENOM" id="CLU_1799826_0_0_1"/>
<name>K3YNV9_SETIT</name>
<evidence type="ECO:0000313" key="2">
    <source>
        <dbReference type="EMBL" id="RCV29918.1"/>
    </source>
</evidence>
<dbReference type="EMBL" id="AGNK02003544">
    <property type="status" value="NOT_ANNOTATED_CDS"/>
    <property type="molecule type" value="Genomic_DNA"/>
</dbReference>
<evidence type="ECO:0000313" key="4">
    <source>
        <dbReference type="Proteomes" id="UP000004995"/>
    </source>
</evidence>
<sequence length="144" mass="15528">MPAPAAEVAGGEETTAPTHTGETRGRTASRQPPATSAPQLRRAFGRHGRGHPHGHGAGRRGPPRRHEGRVVREQSGTGELERGSVTTRRRAAHPPPEERALSSCRRRRSGPRARAAAGGEGLASPELEGKRVSKQRADERRWLP</sequence>
<organism evidence="2">
    <name type="scientific">Setaria italica</name>
    <name type="common">Foxtail millet</name>
    <name type="synonym">Panicum italicum</name>
    <dbReference type="NCBI Taxonomy" id="4555"/>
    <lineage>
        <taxon>Eukaryota</taxon>
        <taxon>Viridiplantae</taxon>
        <taxon>Streptophyta</taxon>
        <taxon>Embryophyta</taxon>
        <taxon>Tracheophyta</taxon>
        <taxon>Spermatophyta</taxon>
        <taxon>Magnoliopsida</taxon>
        <taxon>Liliopsida</taxon>
        <taxon>Poales</taxon>
        <taxon>Poaceae</taxon>
        <taxon>PACMAD clade</taxon>
        <taxon>Panicoideae</taxon>
        <taxon>Panicodae</taxon>
        <taxon>Paniceae</taxon>
        <taxon>Cenchrinae</taxon>
        <taxon>Setaria</taxon>
    </lineage>
</organism>